<gene>
    <name evidence="2" type="ORF">VPK24_05325</name>
</gene>
<keyword evidence="3" id="KW-1185">Reference proteome</keyword>
<keyword evidence="1" id="KW-0812">Transmembrane</keyword>
<evidence type="ECO:0008006" key="4">
    <source>
        <dbReference type="Google" id="ProtNLM"/>
    </source>
</evidence>
<proteinExistence type="predicted"/>
<feature type="transmembrane region" description="Helical" evidence="1">
    <location>
        <begin position="44"/>
        <end position="65"/>
    </location>
</feature>
<reference evidence="3" key="1">
    <citation type="journal article" date="2024" name="Algal Res.">
        <title>Biochemical, toxicological and genomic investigation of a high-biomass producing Limnothrix strain isolated from Italian shallow drinking water reservoir.</title>
        <authorList>
            <person name="Simonazzi M."/>
            <person name="Shishido T.K."/>
            <person name="Delbaje E."/>
            <person name="Wahlsten M."/>
            <person name="Fewer D.P."/>
            <person name="Sivonen K."/>
            <person name="Pezzolesi L."/>
            <person name="Pistocchi R."/>
        </authorList>
    </citation>
    <scope>NUCLEOTIDE SEQUENCE [LARGE SCALE GENOMIC DNA]</scope>
    <source>
        <strain evidence="3">LRLZ20PSL1</strain>
    </source>
</reference>
<dbReference type="EMBL" id="JAZAQF010000028">
    <property type="protein sequence ID" value="MFG3817049.1"/>
    <property type="molecule type" value="Genomic_DNA"/>
</dbReference>
<organism evidence="2 3">
    <name type="scientific">Limnothrix redekei LRLZ20PSL1</name>
    <dbReference type="NCBI Taxonomy" id="3112953"/>
    <lineage>
        <taxon>Bacteria</taxon>
        <taxon>Bacillati</taxon>
        <taxon>Cyanobacteriota</taxon>
        <taxon>Cyanophyceae</taxon>
        <taxon>Pseudanabaenales</taxon>
        <taxon>Pseudanabaenaceae</taxon>
        <taxon>Limnothrix</taxon>
    </lineage>
</organism>
<evidence type="ECO:0000256" key="1">
    <source>
        <dbReference type="SAM" id="Phobius"/>
    </source>
</evidence>
<keyword evidence="1" id="KW-0472">Membrane</keyword>
<feature type="transmembrane region" description="Helical" evidence="1">
    <location>
        <begin position="6"/>
        <end position="32"/>
    </location>
</feature>
<protein>
    <recommendedName>
        <fullName evidence="4">GlsB/YeaQ/YmgE family stress response membrane protein</fullName>
    </recommendedName>
</protein>
<feature type="transmembrane region" description="Helical" evidence="1">
    <location>
        <begin position="71"/>
        <end position="93"/>
    </location>
</feature>
<dbReference type="Proteomes" id="UP001604335">
    <property type="component" value="Unassembled WGS sequence"/>
</dbReference>
<evidence type="ECO:0000313" key="2">
    <source>
        <dbReference type="EMBL" id="MFG3817049.1"/>
    </source>
</evidence>
<dbReference type="RefSeq" id="WP_393011083.1">
    <property type="nucleotide sequence ID" value="NZ_JAZAQF010000028.1"/>
</dbReference>
<comment type="caution">
    <text evidence="2">The sequence shown here is derived from an EMBL/GenBank/DDBJ whole genome shotgun (WGS) entry which is preliminary data.</text>
</comment>
<sequence>MLLDRPVLFTLLVVATLTIGVGAIGLFIGAIARLLGRRCLRKSLVAAYGSALVGGALGALASLSVTFPVSLLSLGMAGAFAATPIGTLIVLYVTKTRRPRRRRAST</sequence>
<name>A0ABW7C786_9CYAN</name>
<keyword evidence="1" id="KW-1133">Transmembrane helix</keyword>
<accession>A0ABW7C786</accession>
<evidence type="ECO:0000313" key="3">
    <source>
        <dbReference type="Proteomes" id="UP001604335"/>
    </source>
</evidence>